<reference evidence="4" key="2">
    <citation type="journal article" date="2017" name="Genome Announc.">
        <title>Draft genome sequence of Paludibacter jiangxiensis NM7(T), a propionate-producing fermentative bacterium.</title>
        <authorList>
            <person name="Qiu Y.-L."/>
            <person name="Tourlousse D.M."/>
            <person name="Matsuura N."/>
            <person name="Ohashi A."/>
            <person name="Sekiguchi Y."/>
        </authorList>
    </citation>
    <scope>NUCLEOTIDE SEQUENCE [LARGE SCALE GENOMIC DNA]</scope>
    <source>
        <strain evidence="4">NM7</strain>
    </source>
</reference>
<dbReference type="Pfam" id="PF13439">
    <property type="entry name" value="Glyco_transf_4"/>
    <property type="match status" value="1"/>
</dbReference>
<dbReference type="PANTHER" id="PTHR12526">
    <property type="entry name" value="GLYCOSYLTRANSFERASE"/>
    <property type="match status" value="1"/>
</dbReference>
<feature type="domain" description="Glycosyltransferase subfamily 4-like N-terminal" evidence="2">
    <location>
        <begin position="14"/>
        <end position="178"/>
    </location>
</feature>
<dbReference type="InterPro" id="IPR028098">
    <property type="entry name" value="Glyco_trans_4-like_N"/>
</dbReference>
<dbReference type="Gene3D" id="3.40.50.2000">
    <property type="entry name" value="Glycogen Phosphorylase B"/>
    <property type="match status" value="2"/>
</dbReference>
<proteinExistence type="predicted"/>
<comment type="caution">
    <text evidence="3">The sequence shown here is derived from an EMBL/GenBank/DDBJ whole genome shotgun (WGS) entry which is preliminary data.</text>
</comment>
<dbReference type="PANTHER" id="PTHR12526:SF630">
    <property type="entry name" value="GLYCOSYLTRANSFERASE"/>
    <property type="match status" value="1"/>
</dbReference>
<dbReference type="OrthoDB" id="9790710at2"/>
<accession>A0A170Z3M8</accession>
<evidence type="ECO:0000259" key="1">
    <source>
        <dbReference type="Pfam" id="PF00534"/>
    </source>
</evidence>
<dbReference type="GO" id="GO:0016757">
    <property type="term" value="F:glycosyltransferase activity"/>
    <property type="evidence" value="ECO:0007669"/>
    <property type="project" value="InterPro"/>
</dbReference>
<gene>
    <name evidence="3" type="ORF">PJIAN_1901</name>
</gene>
<dbReference type="Pfam" id="PF00534">
    <property type="entry name" value="Glycos_transf_1"/>
    <property type="match status" value="1"/>
</dbReference>
<organism evidence="3 4">
    <name type="scientific">Paludibacter jiangxiensis</name>
    <dbReference type="NCBI Taxonomy" id="681398"/>
    <lineage>
        <taxon>Bacteria</taxon>
        <taxon>Pseudomonadati</taxon>
        <taxon>Bacteroidota</taxon>
        <taxon>Bacteroidia</taxon>
        <taxon>Bacteroidales</taxon>
        <taxon>Paludibacteraceae</taxon>
        <taxon>Paludibacter</taxon>
    </lineage>
</organism>
<evidence type="ECO:0000313" key="4">
    <source>
        <dbReference type="Proteomes" id="UP000076586"/>
    </source>
</evidence>
<sequence length="388" mass="44731">MNILVACHSFQHLGGLEKVALLLTNSLASRGHKVTIITYFAPINRQDYSFLDIDKLKIKTFPNSKHKIARENKEYLHKLVISGKFEVLIYHNNSMILMHLCSEIGAICKIPVITVHHNEIVEKPSIATNSVKGLIKFLIWPIYMTHIRHIQVKRRYFEYNNSDKYVLLSPQYVEAFNQLIMHDTCSISKLTYIYNPLTISVNSPSNYQKYNEVLYVGRLCEGQKKVSRLLDIWKQIYEQHPDWTLRIIGDGADKANLMKKAQKIPSIIFEGFCSNVQPFYKRAAICCLVSDHEGLPLSLIEASQFGAIPMAFDSFRAVTDIVHPDLIIKSFNKKQFAEKLSLLMSNEALRNQYSKWSTTNVEKFSLTKITDDWENLLSSINYSENKMK</sequence>
<evidence type="ECO:0000259" key="2">
    <source>
        <dbReference type="Pfam" id="PF13439"/>
    </source>
</evidence>
<dbReference type="SUPFAM" id="SSF53756">
    <property type="entry name" value="UDP-Glycosyltransferase/glycogen phosphorylase"/>
    <property type="match status" value="1"/>
</dbReference>
<dbReference type="RefSeq" id="WP_068702385.1">
    <property type="nucleotide sequence ID" value="NZ_BDCR01000001.1"/>
</dbReference>
<dbReference type="STRING" id="681398.PJIAN_1901"/>
<evidence type="ECO:0000313" key="3">
    <source>
        <dbReference type="EMBL" id="GAT62308.1"/>
    </source>
</evidence>
<dbReference type="EMBL" id="BDCR01000001">
    <property type="protein sequence ID" value="GAT62308.1"/>
    <property type="molecule type" value="Genomic_DNA"/>
</dbReference>
<protein>
    <submittedName>
        <fullName evidence="3">Glycosyltransferase</fullName>
    </submittedName>
</protein>
<reference evidence="4" key="1">
    <citation type="submission" date="2016-04" db="EMBL/GenBank/DDBJ databases">
        <title>Draft genome sequence of Paludibacter jiangxiensis strain NM7.</title>
        <authorList>
            <person name="Qiu Y."/>
            <person name="Matsuura N."/>
            <person name="Ohashi A."/>
            <person name="Tourlousse M.D."/>
            <person name="Sekiguchi Y."/>
        </authorList>
    </citation>
    <scope>NUCLEOTIDE SEQUENCE [LARGE SCALE GENOMIC DNA]</scope>
    <source>
        <strain evidence="4">NM7</strain>
    </source>
</reference>
<keyword evidence="4" id="KW-1185">Reference proteome</keyword>
<feature type="domain" description="Glycosyl transferase family 1" evidence="1">
    <location>
        <begin position="206"/>
        <end position="355"/>
    </location>
</feature>
<name>A0A170Z3M8_9BACT</name>
<keyword evidence="3" id="KW-0808">Transferase</keyword>
<dbReference type="Proteomes" id="UP000076586">
    <property type="component" value="Unassembled WGS sequence"/>
</dbReference>
<dbReference type="AlphaFoldDB" id="A0A170Z3M8"/>
<dbReference type="InterPro" id="IPR001296">
    <property type="entry name" value="Glyco_trans_1"/>
</dbReference>